<name>A0ABN8ZPQ6_RANTA</name>
<feature type="transmembrane region" description="Helical" evidence="1">
    <location>
        <begin position="100"/>
        <end position="122"/>
    </location>
</feature>
<protein>
    <submittedName>
        <fullName evidence="2">Uncharacterized protein</fullName>
    </submittedName>
</protein>
<dbReference type="Proteomes" id="UP001176941">
    <property type="component" value="Chromosome 5"/>
</dbReference>
<keyword evidence="3" id="KW-1185">Reference proteome</keyword>
<dbReference type="EMBL" id="OX459941">
    <property type="protein sequence ID" value="CAI9175912.1"/>
    <property type="molecule type" value="Genomic_DNA"/>
</dbReference>
<keyword evidence="1" id="KW-0472">Membrane</keyword>
<feature type="transmembrane region" description="Helical" evidence="1">
    <location>
        <begin position="7"/>
        <end position="32"/>
    </location>
</feature>
<gene>
    <name evidence="2" type="ORF">MRATA1EN1_LOCUS24874</name>
</gene>
<organism evidence="2 3">
    <name type="scientific">Rangifer tarandus platyrhynchus</name>
    <name type="common">Svalbard reindeer</name>
    <dbReference type="NCBI Taxonomy" id="3082113"/>
    <lineage>
        <taxon>Eukaryota</taxon>
        <taxon>Metazoa</taxon>
        <taxon>Chordata</taxon>
        <taxon>Craniata</taxon>
        <taxon>Vertebrata</taxon>
        <taxon>Euteleostomi</taxon>
        <taxon>Mammalia</taxon>
        <taxon>Eutheria</taxon>
        <taxon>Laurasiatheria</taxon>
        <taxon>Artiodactyla</taxon>
        <taxon>Ruminantia</taxon>
        <taxon>Pecora</taxon>
        <taxon>Cervidae</taxon>
        <taxon>Odocoileinae</taxon>
        <taxon>Rangifer</taxon>
    </lineage>
</organism>
<keyword evidence="1" id="KW-1133">Transmembrane helix</keyword>
<sequence length="131" mass="13939">MTSRSGLLSISVFIPCIAPEMGCVLLVSFIFATSHSPPQQTHQIDHSPLYLKPQFSFVNPIEACCDSMASAWHSGHGGSGSSLDLRLGSLFGSLYATHTIIPYSSICSILIFLLPGSCCLTFSSQGKSPQA</sequence>
<evidence type="ECO:0000313" key="2">
    <source>
        <dbReference type="EMBL" id="CAI9175912.1"/>
    </source>
</evidence>
<evidence type="ECO:0000256" key="1">
    <source>
        <dbReference type="SAM" id="Phobius"/>
    </source>
</evidence>
<proteinExistence type="predicted"/>
<accession>A0ABN8ZPQ6</accession>
<evidence type="ECO:0000313" key="3">
    <source>
        <dbReference type="Proteomes" id="UP001176941"/>
    </source>
</evidence>
<reference evidence="2" key="1">
    <citation type="submission" date="2023-04" db="EMBL/GenBank/DDBJ databases">
        <authorList>
            <consortium name="ELIXIR-Norway"/>
        </authorList>
    </citation>
    <scope>NUCLEOTIDE SEQUENCE [LARGE SCALE GENOMIC DNA]</scope>
</reference>
<keyword evidence="1" id="KW-0812">Transmembrane</keyword>